<dbReference type="NCBIfam" id="TIGR04335">
    <property type="entry name" value="AmmeMemoSam_A"/>
    <property type="match status" value="1"/>
</dbReference>
<dbReference type="PROSITE" id="PS51112">
    <property type="entry name" value="AMMECR1"/>
    <property type="match status" value="1"/>
</dbReference>
<dbReference type="PANTHER" id="PTHR13016:SF0">
    <property type="entry name" value="AMME SYNDROME CANDIDATE GENE 1 PROTEIN"/>
    <property type="match status" value="1"/>
</dbReference>
<accession>A0A1G9B0V8</accession>
<dbReference type="Gene3D" id="3.30.700.20">
    <property type="entry name" value="Hypothetical protein ph0010, domain 1"/>
    <property type="match status" value="1"/>
</dbReference>
<dbReference type="SUPFAM" id="SSF143447">
    <property type="entry name" value="AMMECR1-like"/>
    <property type="match status" value="1"/>
</dbReference>
<organism evidence="2 3">
    <name type="scientific">Ferrimonas sediminum</name>
    <dbReference type="NCBI Taxonomy" id="718193"/>
    <lineage>
        <taxon>Bacteria</taxon>
        <taxon>Pseudomonadati</taxon>
        <taxon>Pseudomonadota</taxon>
        <taxon>Gammaproteobacteria</taxon>
        <taxon>Alteromonadales</taxon>
        <taxon>Ferrimonadaceae</taxon>
        <taxon>Ferrimonas</taxon>
    </lineage>
</organism>
<feature type="domain" description="AMMECR1" evidence="1">
    <location>
        <begin position="19"/>
        <end position="200"/>
    </location>
</feature>
<dbReference type="Gene3D" id="3.30.1490.150">
    <property type="entry name" value="Hypothetical protein ph0010, domain 2"/>
    <property type="match status" value="1"/>
</dbReference>
<dbReference type="OrthoDB" id="9782820at2"/>
<evidence type="ECO:0000313" key="2">
    <source>
        <dbReference type="EMBL" id="SDK33216.1"/>
    </source>
</evidence>
<reference evidence="3" key="1">
    <citation type="submission" date="2016-10" db="EMBL/GenBank/DDBJ databases">
        <authorList>
            <person name="Varghese N."/>
            <person name="Submissions S."/>
        </authorList>
    </citation>
    <scope>NUCLEOTIDE SEQUENCE [LARGE SCALE GENOMIC DNA]</scope>
    <source>
        <strain evidence="3">DSM 23317</strain>
    </source>
</reference>
<dbReference type="Pfam" id="PF01871">
    <property type="entry name" value="AMMECR1"/>
    <property type="match status" value="1"/>
</dbReference>
<protein>
    <recommendedName>
        <fullName evidence="1">AMMECR1 domain-containing protein</fullName>
    </recommendedName>
</protein>
<sequence>MAERREAGQKGGRAFLGVTERTQLLMLARESIKYGLSHGCRQPLSGFTAAVFRHHAACFVTLTKAGALRGCVGTLVADQPLADTVAYFAYSAAFEDHRFEPLAANELAQVCIGISVLSQQEPMAIGSESQLLETLSPCKDGLTLSYGRHHATFLPQVWESLPEPRAFVSALKAKAGLPEDFWSTEMQWSHYGVESFSERD</sequence>
<gene>
    <name evidence="2" type="ORF">SAMN04488540_12626</name>
</gene>
<dbReference type="InterPro" id="IPR027485">
    <property type="entry name" value="AMMECR1_N"/>
</dbReference>
<dbReference type="InterPro" id="IPR023473">
    <property type="entry name" value="AMMECR1"/>
</dbReference>
<dbReference type="InterPro" id="IPR002733">
    <property type="entry name" value="AMMECR1_domain"/>
</dbReference>
<name>A0A1G9B0V8_9GAMM</name>
<dbReference type="InterPro" id="IPR027623">
    <property type="entry name" value="AmmeMemoSam_A"/>
</dbReference>
<keyword evidence="3" id="KW-1185">Reference proteome</keyword>
<dbReference type="InterPro" id="IPR036071">
    <property type="entry name" value="AMMECR1_dom_sf"/>
</dbReference>
<evidence type="ECO:0000259" key="1">
    <source>
        <dbReference type="PROSITE" id="PS51112"/>
    </source>
</evidence>
<dbReference type="Proteomes" id="UP000199527">
    <property type="component" value="Unassembled WGS sequence"/>
</dbReference>
<dbReference type="NCBIfam" id="TIGR00296">
    <property type="entry name" value="TIGR00296 family protein"/>
    <property type="match status" value="1"/>
</dbReference>
<evidence type="ECO:0000313" key="3">
    <source>
        <dbReference type="Proteomes" id="UP000199527"/>
    </source>
</evidence>
<dbReference type="EMBL" id="FNEM01000026">
    <property type="protein sequence ID" value="SDK33216.1"/>
    <property type="molecule type" value="Genomic_DNA"/>
</dbReference>
<dbReference type="PANTHER" id="PTHR13016">
    <property type="entry name" value="AMMECR1 HOMOLOG"/>
    <property type="match status" value="1"/>
</dbReference>
<dbReference type="AlphaFoldDB" id="A0A1G9B0V8"/>
<proteinExistence type="predicted"/>